<dbReference type="PROSITE" id="PS51318">
    <property type="entry name" value="TAT"/>
    <property type="match status" value="1"/>
</dbReference>
<gene>
    <name evidence="1" type="ORF">BWR18_19690</name>
</gene>
<dbReference type="EMBL" id="CP019314">
    <property type="protein sequence ID" value="APX14089.1"/>
    <property type="molecule type" value="Genomic_DNA"/>
</dbReference>
<reference evidence="1 2" key="1">
    <citation type="submission" date="2017-01" db="EMBL/GenBank/DDBJ databases">
        <title>Complete genome of Tateyamaria omphalii DOK1-4 isolated from seawater in Dokdo.</title>
        <authorList>
            <person name="Kim J.H."/>
            <person name="Chi W.-J."/>
        </authorList>
    </citation>
    <scope>NUCLEOTIDE SEQUENCE [LARGE SCALE GENOMIC DNA]</scope>
    <source>
        <strain evidence="1 2">DOK1-4</strain>
        <plasmid evidence="1 2">pDOK1-4-2</plasmid>
    </source>
</reference>
<organism evidence="1 2">
    <name type="scientific">Tateyamaria omphalii</name>
    <dbReference type="NCBI Taxonomy" id="299262"/>
    <lineage>
        <taxon>Bacteria</taxon>
        <taxon>Pseudomonadati</taxon>
        <taxon>Pseudomonadota</taxon>
        <taxon>Alphaproteobacteria</taxon>
        <taxon>Rhodobacterales</taxon>
        <taxon>Roseobacteraceae</taxon>
        <taxon>Tateyamaria</taxon>
    </lineage>
</organism>
<dbReference type="AlphaFoldDB" id="A0A1P8N1M7"/>
<dbReference type="OrthoDB" id="5624218at2"/>
<dbReference type="SUPFAM" id="SSF69322">
    <property type="entry name" value="Tricorn protease domain 2"/>
    <property type="match status" value="1"/>
</dbReference>
<protein>
    <recommendedName>
        <fullName evidence="3">Twin-arginine translocation pathway signal</fullName>
    </recommendedName>
</protein>
<geneLocation type="plasmid" evidence="1 2">
    <name>pDOK1-4-2</name>
</geneLocation>
<evidence type="ECO:0000313" key="1">
    <source>
        <dbReference type="EMBL" id="APX14089.1"/>
    </source>
</evidence>
<proteinExistence type="predicted"/>
<dbReference type="PIRSF" id="PIRSF028101">
    <property type="entry name" value="UCP028101"/>
    <property type="match status" value="1"/>
</dbReference>
<keyword evidence="2" id="KW-1185">Reference proteome</keyword>
<evidence type="ECO:0008006" key="3">
    <source>
        <dbReference type="Google" id="ProtNLM"/>
    </source>
</evidence>
<dbReference type="Gene3D" id="2.130.10.10">
    <property type="entry name" value="YVTN repeat-like/Quinoprotein amine dehydrogenase"/>
    <property type="match status" value="1"/>
</dbReference>
<evidence type="ECO:0000313" key="2">
    <source>
        <dbReference type="Proteomes" id="UP000186336"/>
    </source>
</evidence>
<dbReference type="KEGG" id="tom:BWR18_19690"/>
<dbReference type="InterPro" id="IPR008311">
    <property type="entry name" value="UCP028101"/>
</dbReference>
<dbReference type="RefSeq" id="WP_076630556.1">
    <property type="nucleotide sequence ID" value="NZ_CP019314.1"/>
</dbReference>
<keyword evidence="1" id="KW-0614">Plasmid</keyword>
<dbReference type="InterPro" id="IPR006311">
    <property type="entry name" value="TAT_signal"/>
</dbReference>
<dbReference type="Pfam" id="PF07433">
    <property type="entry name" value="DUF1513"/>
    <property type="match status" value="1"/>
</dbReference>
<accession>A0A1P8N1M7</accession>
<dbReference type="Proteomes" id="UP000186336">
    <property type="component" value="Plasmid pDOK1-4-2"/>
</dbReference>
<dbReference type="InterPro" id="IPR015943">
    <property type="entry name" value="WD40/YVTN_repeat-like_dom_sf"/>
</dbReference>
<name>A0A1P8N1M7_9RHOB</name>
<sequence>MPSRRAFLAGLTSASLTPTLGWADVGNPVALSAAMHPSGRYALVGLTGAGDITFQLPLPARGHAAAAHPHIAEAVAIARRPGTFAKVIDCGTGDVKQTLISPKGRHFYGHAAFSSDGILLFTPENDIATGAGRIGVWDRSAGYKRVGDVPSGGIGPHEILRLPNGTLAVANGGIRTHPDTGRDKLNLDTMRPNLTILAPDGPHIDTAHVPDHTHQNSLRHIAAGPDGTVICGFQWQGDPFDAPPLVALYKGNGTLLPADMDDAALYGLDGYIGSVSAFGQGHYAASSPRGNMAFTFDQSGQQTGAHKATDVCGLCAAPGGTCLVTDGLGRVHSLADTRLTLLKTHPLAFDNHLVALTG</sequence>